<accession>A0A233WA86</accession>
<reference evidence="2" key="1">
    <citation type="journal article" date="2017" name="J. Clin. Microbiol.">
        <title>Finegoldia magna Isolated from Orthopedic Joint Implant-Associated Infections.</title>
        <authorList>
            <person name="Soderquist B."/>
            <person name="Bjorklund S."/>
            <person name="Hellmark B."/>
            <person name="Jensen A."/>
            <person name="Bruggemann H."/>
        </authorList>
    </citation>
    <scope>NUCLEOTIDE SEQUENCE</scope>
    <source>
        <strain evidence="2">08T492</strain>
    </source>
</reference>
<reference evidence="3 5" key="3">
    <citation type="submission" date="2020-05" db="EMBL/GenBank/DDBJ databases">
        <title>FDA dAtabase for Regulatory Grade micrObial Sequences (FDA-ARGOS): Supporting development and validation of Infectious Disease Dx tests.</title>
        <authorList>
            <person name="Pederson C."/>
            <person name="Tallon L."/>
            <person name="Sadzewicz L."/>
            <person name="Zhao X."/>
            <person name="Vavikolanu K."/>
            <person name="Mehta A."/>
            <person name="Aluvathingal J."/>
            <person name="Nadendla S."/>
            <person name="Myers T."/>
            <person name="Yan Y."/>
            <person name="Sichtig H."/>
        </authorList>
    </citation>
    <scope>NUCLEOTIDE SEQUENCE [LARGE SCALE GENOMIC DNA]</scope>
    <source>
        <strain evidence="3 5">FDAARGOS_764</strain>
    </source>
</reference>
<evidence type="ECO:0000313" key="5">
    <source>
        <dbReference type="Proteomes" id="UP000502899"/>
    </source>
</evidence>
<dbReference type="Proteomes" id="UP000502899">
    <property type="component" value="Chromosome"/>
</dbReference>
<name>A0A233WA86_FINMA</name>
<dbReference type="InterPro" id="IPR021486">
    <property type="entry name" value="DUF3139"/>
</dbReference>
<dbReference type="Pfam" id="PF11337">
    <property type="entry name" value="DUF3139"/>
    <property type="match status" value="1"/>
</dbReference>
<dbReference type="Proteomes" id="UP000215361">
    <property type="component" value="Unassembled WGS sequence"/>
</dbReference>
<evidence type="ECO:0000313" key="4">
    <source>
        <dbReference type="Proteomes" id="UP000215361"/>
    </source>
</evidence>
<reference evidence="4" key="2">
    <citation type="submission" date="2017-04" db="EMBL/GenBank/DDBJ databases">
        <title>Finegoldia magna isolated from orthopedic joint implant-associated infections.</title>
        <authorList>
            <person name="Bjorklund S."/>
            <person name="Bruggemann H."/>
            <person name="Jensen A."/>
            <person name="Hellmark B."/>
            <person name="Soderquist B."/>
        </authorList>
    </citation>
    <scope>NUCLEOTIDE SEQUENCE [LARGE SCALE GENOMIC DNA]</scope>
    <source>
        <strain evidence="4">08T492</strain>
    </source>
</reference>
<dbReference type="AlphaFoldDB" id="A0A233WA86"/>
<keyword evidence="1" id="KW-0812">Transmembrane</keyword>
<dbReference type="EMBL" id="CP054000">
    <property type="protein sequence ID" value="QKH79384.1"/>
    <property type="molecule type" value="Genomic_DNA"/>
</dbReference>
<sequence length="132" mass="16272">MKNKKNLTFENIFNIILICCMIFIIVLWGKHFPLMKYRGYKKLYKYMDIQKIPKKDIKDIKSYKDIKFDGYFYYVYLKDYPNYTLCYEYTRDGKFFLAVEKEINGINNMLDENELKNFKYKPLPDNWEDIKK</sequence>
<feature type="transmembrane region" description="Helical" evidence="1">
    <location>
        <begin position="12"/>
        <end position="29"/>
    </location>
</feature>
<gene>
    <name evidence="2" type="ORF">B9N56_00950</name>
    <name evidence="3" type="ORF">FOC70_03045</name>
</gene>
<proteinExistence type="predicted"/>
<protein>
    <submittedName>
        <fullName evidence="3">DUF3139 domain-containing protein</fullName>
    </submittedName>
</protein>
<organism evidence="2 4">
    <name type="scientific">Finegoldia magna</name>
    <name type="common">Peptostreptococcus magnus</name>
    <dbReference type="NCBI Taxonomy" id="1260"/>
    <lineage>
        <taxon>Bacteria</taxon>
        <taxon>Bacillati</taxon>
        <taxon>Bacillota</taxon>
        <taxon>Tissierellia</taxon>
        <taxon>Tissierellales</taxon>
        <taxon>Peptoniphilaceae</taxon>
        <taxon>Finegoldia</taxon>
    </lineage>
</organism>
<evidence type="ECO:0000313" key="2">
    <source>
        <dbReference type="EMBL" id="OXZ39314.1"/>
    </source>
</evidence>
<keyword evidence="1" id="KW-1133">Transmembrane helix</keyword>
<keyword evidence="1" id="KW-0472">Membrane</keyword>
<dbReference type="EMBL" id="NDYI01000005">
    <property type="protein sequence ID" value="OXZ39314.1"/>
    <property type="molecule type" value="Genomic_DNA"/>
</dbReference>
<evidence type="ECO:0000256" key="1">
    <source>
        <dbReference type="SAM" id="Phobius"/>
    </source>
</evidence>
<dbReference type="RefSeq" id="WP_002841224.1">
    <property type="nucleotide sequence ID" value="NZ_CAMPWK010000018.1"/>
</dbReference>
<evidence type="ECO:0000313" key="3">
    <source>
        <dbReference type="EMBL" id="QKH79384.1"/>
    </source>
</evidence>